<protein>
    <submittedName>
        <fullName evidence="2">DUF427 domain-containing protein</fullName>
    </submittedName>
</protein>
<evidence type="ECO:0000313" key="3">
    <source>
        <dbReference type="Proteomes" id="UP001601442"/>
    </source>
</evidence>
<dbReference type="InterPro" id="IPR038694">
    <property type="entry name" value="DUF427_sf"/>
</dbReference>
<proteinExistence type="predicted"/>
<dbReference type="InterPro" id="IPR007361">
    <property type="entry name" value="DUF427"/>
</dbReference>
<dbReference type="Gene3D" id="2.170.150.40">
    <property type="entry name" value="Domain of unknown function (DUF427)"/>
    <property type="match status" value="1"/>
</dbReference>
<evidence type="ECO:0000313" key="2">
    <source>
        <dbReference type="EMBL" id="MFF0496709.1"/>
    </source>
</evidence>
<dbReference type="RefSeq" id="WP_387392430.1">
    <property type="nucleotide sequence ID" value="NZ_JBIAMT010000002.1"/>
</dbReference>
<dbReference type="PANTHER" id="PTHR34310:SF8">
    <property type="entry name" value="CONSERVED PROTEIN"/>
    <property type="match status" value="1"/>
</dbReference>
<dbReference type="Proteomes" id="UP001601442">
    <property type="component" value="Unassembled WGS sequence"/>
</dbReference>
<evidence type="ECO:0000259" key="1">
    <source>
        <dbReference type="Pfam" id="PF04248"/>
    </source>
</evidence>
<sequence length="142" mass="16512">MESSGFADWPDYRVDVRRIRNLVRVLHDDRVLAETTASLLVAEQDHGIVFYIPVADIRFDLLTLDEQLTSRCPFKGWARYWRPNDSDEPIAWEYHDPYPEVALIRDHIGFYQDRVRLEIGVADPAVSGLRHRPESGRTPHAE</sequence>
<feature type="domain" description="DUF427" evidence="1">
    <location>
        <begin position="23"/>
        <end position="112"/>
    </location>
</feature>
<reference evidence="2 3" key="1">
    <citation type="submission" date="2024-10" db="EMBL/GenBank/DDBJ databases">
        <title>The Natural Products Discovery Center: Release of the First 8490 Sequenced Strains for Exploring Actinobacteria Biosynthetic Diversity.</title>
        <authorList>
            <person name="Kalkreuter E."/>
            <person name="Kautsar S.A."/>
            <person name="Yang D."/>
            <person name="Bader C.D."/>
            <person name="Teijaro C.N."/>
            <person name="Fluegel L."/>
            <person name="Davis C.M."/>
            <person name="Simpson J.R."/>
            <person name="Lauterbach L."/>
            <person name="Steele A.D."/>
            <person name="Gui C."/>
            <person name="Meng S."/>
            <person name="Li G."/>
            <person name="Viehrig K."/>
            <person name="Ye F."/>
            <person name="Su P."/>
            <person name="Kiefer A.F."/>
            <person name="Nichols A."/>
            <person name="Cepeda A.J."/>
            <person name="Yan W."/>
            <person name="Fan B."/>
            <person name="Jiang Y."/>
            <person name="Adhikari A."/>
            <person name="Zheng C.-J."/>
            <person name="Schuster L."/>
            <person name="Cowan T.M."/>
            <person name="Smanski M.J."/>
            <person name="Chevrette M.G."/>
            <person name="De Carvalho L.P.S."/>
            <person name="Shen B."/>
        </authorList>
    </citation>
    <scope>NUCLEOTIDE SEQUENCE [LARGE SCALE GENOMIC DNA]</scope>
    <source>
        <strain evidence="2 3">NPDC004119</strain>
    </source>
</reference>
<comment type="caution">
    <text evidence="2">The sequence shown here is derived from an EMBL/GenBank/DDBJ whole genome shotgun (WGS) entry which is preliminary data.</text>
</comment>
<dbReference type="EMBL" id="JBIAMT010000002">
    <property type="protein sequence ID" value="MFF0496709.1"/>
    <property type="molecule type" value="Genomic_DNA"/>
</dbReference>
<accession>A0ABW6NZV0</accession>
<organism evidence="2 3">
    <name type="scientific">Nocardia aobensis</name>
    <dbReference type="NCBI Taxonomy" id="257277"/>
    <lineage>
        <taxon>Bacteria</taxon>
        <taxon>Bacillati</taxon>
        <taxon>Actinomycetota</taxon>
        <taxon>Actinomycetes</taxon>
        <taxon>Mycobacteriales</taxon>
        <taxon>Nocardiaceae</taxon>
        <taxon>Nocardia</taxon>
    </lineage>
</organism>
<dbReference type="Pfam" id="PF04248">
    <property type="entry name" value="NTP_transf_9"/>
    <property type="match status" value="1"/>
</dbReference>
<name>A0ABW6NZV0_9NOCA</name>
<gene>
    <name evidence="2" type="ORF">ACFYU5_09920</name>
</gene>
<keyword evidence="3" id="KW-1185">Reference proteome</keyword>
<dbReference type="PANTHER" id="PTHR34310">
    <property type="entry name" value="DUF427 DOMAIN PROTEIN (AFU_ORTHOLOGUE AFUA_3G02220)"/>
    <property type="match status" value="1"/>
</dbReference>